<dbReference type="EC" id="3.4.11.18" evidence="6 7"/>
<dbReference type="Proteomes" id="UP000185924">
    <property type="component" value="Unassembled WGS sequence"/>
</dbReference>
<dbReference type="NCBIfam" id="TIGR00500">
    <property type="entry name" value="met_pdase_I"/>
    <property type="match status" value="1"/>
</dbReference>
<evidence type="ECO:0000256" key="1">
    <source>
        <dbReference type="ARBA" id="ARBA00002521"/>
    </source>
</evidence>
<dbReference type="PANTHER" id="PTHR43330:SF13">
    <property type="entry name" value="METHIONINE AMINOPEPTIDASE 2"/>
    <property type="match status" value="1"/>
</dbReference>
<comment type="similarity">
    <text evidence="6">Belongs to the peptidase M24A family. Methionine aminopeptidase type 1 subfamily.</text>
</comment>
<feature type="binding site" evidence="6">
    <location>
        <position position="233"/>
    </location>
    <ligand>
        <name>a divalent metal cation</name>
        <dbReference type="ChEBI" id="CHEBI:60240"/>
        <label>1</label>
    </ligand>
</feature>
<keyword evidence="10" id="KW-1185">Reference proteome</keyword>
<feature type="binding site" evidence="6">
    <location>
        <position position="202"/>
    </location>
    <ligand>
        <name>a divalent metal cation</name>
        <dbReference type="ChEBI" id="CHEBI:60240"/>
        <label>2</label>
        <note>catalytic</note>
    </ligand>
</feature>
<evidence type="ECO:0000259" key="8">
    <source>
        <dbReference type="Pfam" id="PF00557"/>
    </source>
</evidence>
<dbReference type="GO" id="GO:0006508">
    <property type="term" value="P:proteolysis"/>
    <property type="evidence" value="ECO:0007669"/>
    <property type="project" value="UniProtKB-KW"/>
</dbReference>
<evidence type="ECO:0000256" key="7">
    <source>
        <dbReference type="RuleBase" id="RU003653"/>
    </source>
</evidence>
<feature type="binding site" evidence="6">
    <location>
        <position position="168"/>
    </location>
    <ligand>
        <name>a divalent metal cation</name>
        <dbReference type="ChEBI" id="CHEBI:60240"/>
        <label>2</label>
        <note>catalytic</note>
    </ligand>
</feature>
<dbReference type="Pfam" id="PF00557">
    <property type="entry name" value="Peptidase_M24"/>
    <property type="match status" value="1"/>
</dbReference>
<dbReference type="RefSeq" id="WP_076422503.1">
    <property type="nucleotide sequence ID" value="NZ_FTNM01000004.1"/>
</dbReference>
<dbReference type="InterPro" id="IPR000994">
    <property type="entry name" value="Pept_M24"/>
</dbReference>
<keyword evidence="4 6" id="KW-0479">Metal-binding</keyword>
<evidence type="ECO:0000256" key="5">
    <source>
        <dbReference type="ARBA" id="ARBA00022801"/>
    </source>
</evidence>
<evidence type="ECO:0000313" key="9">
    <source>
        <dbReference type="EMBL" id="SIR21282.1"/>
    </source>
</evidence>
<dbReference type="CDD" id="cd01086">
    <property type="entry name" value="MetAP1"/>
    <property type="match status" value="1"/>
</dbReference>
<comment type="subunit">
    <text evidence="6">Monomer.</text>
</comment>
<comment type="cofactor">
    <cofactor evidence="6">
        <name>Co(2+)</name>
        <dbReference type="ChEBI" id="CHEBI:48828"/>
    </cofactor>
    <cofactor evidence="6">
        <name>Zn(2+)</name>
        <dbReference type="ChEBI" id="CHEBI:29105"/>
    </cofactor>
    <cofactor evidence="6">
        <name>Mn(2+)</name>
        <dbReference type="ChEBI" id="CHEBI:29035"/>
    </cofactor>
    <cofactor evidence="6">
        <name>Fe(2+)</name>
        <dbReference type="ChEBI" id="CHEBI:29033"/>
    </cofactor>
    <text evidence="6">Binds 2 divalent metal cations per subunit. Has a high-affinity and a low affinity metal-binding site. The true nature of the physiological cofactor is under debate. The enzyme is active with cobalt, zinc, manganese or divalent iron ions. Most likely, methionine aminopeptidases function as mononuclear Fe(2+)-metalloproteases under physiological conditions, and the catalytically relevant metal-binding site has been assigned to the histidine-containing high-affinity site.</text>
</comment>
<organism evidence="9 10">
    <name type="scientific">Pontibacter lucknowensis</name>
    <dbReference type="NCBI Taxonomy" id="1077936"/>
    <lineage>
        <taxon>Bacteria</taxon>
        <taxon>Pseudomonadati</taxon>
        <taxon>Bacteroidota</taxon>
        <taxon>Cytophagia</taxon>
        <taxon>Cytophagales</taxon>
        <taxon>Hymenobacteraceae</taxon>
        <taxon>Pontibacter</taxon>
    </lineage>
</organism>
<dbReference type="Gene3D" id="3.90.230.10">
    <property type="entry name" value="Creatinase/methionine aminopeptidase superfamily"/>
    <property type="match status" value="1"/>
</dbReference>
<feature type="domain" description="Peptidase M24" evidence="8">
    <location>
        <begin position="10"/>
        <end position="240"/>
    </location>
</feature>
<accession>A0A1N6Z331</accession>
<dbReference type="InterPro" id="IPR036005">
    <property type="entry name" value="Creatinase/aminopeptidase-like"/>
</dbReference>
<dbReference type="STRING" id="1077936.SAMN05421545_2717"/>
<dbReference type="GO" id="GO:0070006">
    <property type="term" value="F:metalloaminopeptidase activity"/>
    <property type="evidence" value="ECO:0007669"/>
    <property type="project" value="UniProtKB-UniRule"/>
</dbReference>
<feature type="binding site" evidence="6">
    <location>
        <position position="76"/>
    </location>
    <ligand>
        <name>substrate</name>
    </ligand>
</feature>
<evidence type="ECO:0000256" key="3">
    <source>
        <dbReference type="ARBA" id="ARBA00022670"/>
    </source>
</evidence>
<feature type="binding site" evidence="6">
    <location>
        <position position="94"/>
    </location>
    <ligand>
        <name>a divalent metal cation</name>
        <dbReference type="ChEBI" id="CHEBI:60240"/>
        <label>1</label>
    </ligand>
</feature>
<keyword evidence="5 6" id="KW-0378">Hydrolase</keyword>
<feature type="binding site" evidence="6">
    <location>
        <position position="105"/>
    </location>
    <ligand>
        <name>a divalent metal cation</name>
        <dbReference type="ChEBI" id="CHEBI:60240"/>
        <label>2</label>
        <note>catalytic</note>
    </ligand>
</feature>
<comment type="function">
    <text evidence="1 6">Removes the N-terminal methionine from nascent proteins. The N-terminal methionine is often cleaved when the second residue in the primary sequence is small and uncharged (Met-Ala-, Cys, Gly, Pro, Ser, Thr, or Val). Requires deformylation of the N(alpha)-formylated initiator methionine before it can be hydrolyzed.</text>
</comment>
<comment type="catalytic activity">
    <reaction evidence="6 7">
        <text>Release of N-terminal amino acids, preferentially methionine, from peptides and arylamides.</text>
        <dbReference type="EC" id="3.4.11.18"/>
    </reaction>
</comment>
<feature type="binding site" evidence="6">
    <location>
        <position position="233"/>
    </location>
    <ligand>
        <name>a divalent metal cation</name>
        <dbReference type="ChEBI" id="CHEBI:60240"/>
        <label>2</label>
        <note>catalytic</note>
    </ligand>
</feature>
<gene>
    <name evidence="6" type="primary">map</name>
    <name evidence="9" type="ORF">SAMN05421545_2717</name>
</gene>
<evidence type="ECO:0000313" key="10">
    <source>
        <dbReference type="Proteomes" id="UP000185924"/>
    </source>
</evidence>
<feature type="binding site" evidence="6">
    <location>
        <position position="175"/>
    </location>
    <ligand>
        <name>substrate</name>
    </ligand>
</feature>
<dbReference type="HAMAP" id="MF_01974">
    <property type="entry name" value="MetAP_1"/>
    <property type="match status" value="1"/>
</dbReference>
<dbReference type="InterPro" id="IPR002467">
    <property type="entry name" value="Pept_M24A_MAP1"/>
</dbReference>
<dbReference type="OrthoDB" id="9802055at2"/>
<feature type="binding site" evidence="6">
    <location>
        <position position="105"/>
    </location>
    <ligand>
        <name>a divalent metal cation</name>
        <dbReference type="ChEBI" id="CHEBI:60240"/>
        <label>1</label>
    </ligand>
</feature>
<dbReference type="GO" id="GO:0004239">
    <property type="term" value="F:initiator methionyl aminopeptidase activity"/>
    <property type="evidence" value="ECO:0007669"/>
    <property type="project" value="UniProtKB-UniRule"/>
</dbReference>
<name>A0A1N6Z331_9BACT</name>
<protein>
    <recommendedName>
        <fullName evidence="6 7">Methionine aminopeptidase</fullName>
        <shortName evidence="6">MAP</shortName>
        <shortName evidence="6">MetAP</shortName>
        <ecNumber evidence="6 7">3.4.11.18</ecNumber>
    </recommendedName>
    <alternativeName>
        <fullName evidence="6">Peptidase M</fullName>
    </alternativeName>
</protein>
<dbReference type="PRINTS" id="PR00599">
    <property type="entry name" value="MAPEPTIDASE"/>
</dbReference>
<dbReference type="GO" id="GO:0046872">
    <property type="term" value="F:metal ion binding"/>
    <property type="evidence" value="ECO:0007669"/>
    <property type="project" value="UniProtKB-UniRule"/>
</dbReference>
<evidence type="ECO:0000256" key="6">
    <source>
        <dbReference type="HAMAP-Rule" id="MF_01974"/>
    </source>
</evidence>
<evidence type="ECO:0000256" key="2">
    <source>
        <dbReference type="ARBA" id="ARBA00022438"/>
    </source>
</evidence>
<reference evidence="10" key="1">
    <citation type="submission" date="2017-01" db="EMBL/GenBank/DDBJ databases">
        <authorList>
            <person name="Varghese N."/>
            <person name="Submissions S."/>
        </authorList>
    </citation>
    <scope>NUCLEOTIDE SEQUENCE [LARGE SCALE GENOMIC DNA]</scope>
    <source>
        <strain evidence="10">DM9</strain>
    </source>
</reference>
<proteinExistence type="inferred from homology"/>
<dbReference type="SUPFAM" id="SSF55920">
    <property type="entry name" value="Creatinase/aminopeptidase"/>
    <property type="match status" value="1"/>
</dbReference>
<dbReference type="AlphaFoldDB" id="A0A1N6Z331"/>
<dbReference type="EMBL" id="FTNM01000004">
    <property type="protein sequence ID" value="SIR21282.1"/>
    <property type="molecule type" value="Genomic_DNA"/>
</dbReference>
<dbReference type="InterPro" id="IPR001714">
    <property type="entry name" value="Pept_M24_MAP"/>
</dbReference>
<evidence type="ECO:0000256" key="4">
    <source>
        <dbReference type="ARBA" id="ARBA00022723"/>
    </source>
</evidence>
<keyword evidence="2 6" id="KW-0031">Aminopeptidase</keyword>
<dbReference type="PANTHER" id="PTHR43330">
    <property type="entry name" value="METHIONINE AMINOPEPTIDASE"/>
    <property type="match status" value="1"/>
</dbReference>
<sequence length="252" mass="27639">MSIDSNEDLEGIKKVSEAVAITLRKMREHARPGMTTKELDDFGYKLLQSYNAQSAPKITYDFPGYTCISINYEAAHGIPSDKTVLKEGDLVNIDVSAELNGYYADNGGSFILGEDVHGLNKLVDASVTALYKALKEIKGGKKIAEIGRIIETEAKKNGFKVIKNLVGHGVGRSLHEEPHEIPCFYDKQETRRFRKNTVVAVETFISTKGSYVHEKGDGWTLLADAGAFVAQHEHTILITDGEPIILTAANGI</sequence>
<keyword evidence="3 6" id="KW-0645">Protease</keyword>